<dbReference type="EMBL" id="NXAO01000016">
    <property type="protein sequence ID" value="PHO15951.1"/>
    <property type="molecule type" value="Genomic_DNA"/>
</dbReference>
<dbReference type="KEGG" id="amar:AMRN_0997"/>
<evidence type="ECO:0000313" key="3">
    <source>
        <dbReference type="EMBL" id="AXX86748.1"/>
    </source>
</evidence>
<evidence type="ECO:0000313" key="5">
    <source>
        <dbReference type="Proteomes" id="UP000224740"/>
    </source>
</evidence>
<dbReference type="Proteomes" id="UP000264693">
    <property type="component" value="Chromosome"/>
</dbReference>
<feature type="transmembrane region" description="Helical" evidence="2">
    <location>
        <begin position="28"/>
        <end position="46"/>
    </location>
</feature>
<gene>
    <name evidence="3" type="ORF">AMRN_0997</name>
    <name evidence="4" type="ORF">CPH92_04105</name>
</gene>
<evidence type="ECO:0000256" key="2">
    <source>
        <dbReference type="SAM" id="Phobius"/>
    </source>
</evidence>
<keyword evidence="2" id="KW-0472">Membrane</keyword>
<keyword evidence="2" id="KW-0812">Transmembrane</keyword>
<evidence type="ECO:0000256" key="1">
    <source>
        <dbReference type="SAM" id="MobiDB-lite"/>
    </source>
</evidence>
<dbReference type="Proteomes" id="UP000224740">
    <property type="component" value="Unassembled WGS sequence"/>
</dbReference>
<keyword evidence="2" id="KW-1133">Transmembrane helix</keyword>
<dbReference type="EMBL" id="CP032101">
    <property type="protein sequence ID" value="AXX86748.1"/>
    <property type="molecule type" value="Genomic_DNA"/>
</dbReference>
<proteinExistence type="predicted"/>
<dbReference type="AlphaFoldDB" id="A0A347TJH0"/>
<evidence type="ECO:0000313" key="6">
    <source>
        <dbReference type="Proteomes" id="UP000264693"/>
    </source>
</evidence>
<reference evidence="3 6" key="3">
    <citation type="submission" date="2018-08" db="EMBL/GenBank/DDBJ databases">
        <title>Complete genome of the Arcobacter marinus type strain JCM 15502.</title>
        <authorList>
            <person name="Miller W.G."/>
            <person name="Yee E."/>
            <person name="Huynh S."/>
            <person name="Parker C.T."/>
        </authorList>
    </citation>
    <scope>NUCLEOTIDE SEQUENCE [LARGE SCALE GENOMIC DNA]</scope>
    <source>
        <strain evidence="3 6">JCM 15502</strain>
    </source>
</reference>
<accession>A0A347TJH0</accession>
<organism evidence="3 6">
    <name type="scientific">Malaciobacter marinus</name>
    <dbReference type="NCBI Taxonomy" id="505249"/>
    <lineage>
        <taxon>Bacteria</taxon>
        <taxon>Pseudomonadati</taxon>
        <taxon>Campylobacterota</taxon>
        <taxon>Epsilonproteobacteria</taxon>
        <taxon>Campylobacterales</taxon>
        <taxon>Arcobacteraceae</taxon>
        <taxon>Malaciobacter</taxon>
    </lineage>
</organism>
<feature type="region of interest" description="Disordered" evidence="1">
    <location>
        <begin position="1"/>
        <end position="23"/>
    </location>
</feature>
<reference evidence="5" key="1">
    <citation type="submission" date="2017-09" db="EMBL/GenBank/DDBJ databases">
        <title>Arcobacter canalis sp. nov., a new species isolated from a water canal contaminated with urban sewage.</title>
        <authorList>
            <person name="Perez-Cataluna A."/>
            <person name="Salas-Masso N."/>
            <person name="Figueras M.J."/>
        </authorList>
    </citation>
    <scope>NUCLEOTIDE SEQUENCE [LARGE SCALE GENOMIC DNA]</scope>
    <source>
        <strain evidence="5">CECT 7727</strain>
    </source>
</reference>
<evidence type="ECO:0000313" key="4">
    <source>
        <dbReference type="EMBL" id="PHO15951.1"/>
    </source>
</evidence>
<keyword evidence="5" id="KW-1185">Reference proteome</keyword>
<reference evidence="4" key="2">
    <citation type="submission" date="2017-09" db="EMBL/GenBank/DDBJ databases">
        <authorList>
            <person name="Perez-Cataluna A."/>
            <person name="Figueras M.J."/>
            <person name="Salas-Masso N."/>
        </authorList>
    </citation>
    <scope>NUCLEOTIDE SEQUENCE</scope>
    <source>
        <strain evidence="4">CECT 7727</strain>
    </source>
</reference>
<dbReference type="RefSeq" id="WP_099310506.1">
    <property type="nucleotide sequence ID" value="NZ_CP032101.1"/>
</dbReference>
<protein>
    <submittedName>
        <fullName evidence="3">Uncharacterized protein</fullName>
    </submittedName>
</protein>
<name>A0A347TJH0_9BACT</name>
<sequence>MSKYEDDELSMHKIEDYDGNESKSKRNTVRLVIALIIIVGAIYASFRYNYSQMDDDYVGTQENPGIDTSKR</sequence>
<feature type="compositionally biased region" description="Basic and acidic residues" evidence="1">
    <location>
        <begin position="9"/>
        <end position="23"/>
    </location>
</feature>